<evidence type="ECO:0000256" key="3">
    <source>
        <dbReference type="ARBA" id="ARBA00022989"/>
    </source>
</evidence>
<sequence>MRNECRSCITCTMKIVNSIITVGGIGMISYSLWMLKKWKAQQHLLLFMQPLSQLPRPWFIYMCLTMGIIICFISFLGHFAVETSNGFSLSVYIFLVTLLLMLQGGACSFVLIKKNWEDYIPKDSTGQFNQLKEFIKENITICKYAGFTALLVQGLTILMAFILQTLGPEPGRRTESNDEYEPFRHDVKQSFLVEPSNLSICPELKMSLSDVSSMGLHQNGVEEGNLPSSQVDQSRIPFLNDMLAEEK</sequence>
<accession>A0A0C9QMD3</accession>
<feature type="transmembrane region" description="Helical" evidence="5">
    <location>
        <begin position="144"/>
        <end position="163"/>
    </location>
</feature>
<keyword evidence="2 5" id="KW-0812">Transmembrane</keyword>
<name>A0A0C9QMD3_9CONI</name>
<evidence type="ECO:0000256" key="2">
    <source>
        <dbReference type="ARBA" id="ARBA00022692"/>
    </source>
</evidence>
<feature type="transmembrane region" description="Helical" evidence="5">
    <location>
        <begin position="91"/>
        <end position="112"/>
    </location>
</feature>
<evidence type="ECO:0000256" key="4">
    <source>
        <dbReference type="ARBA" id="ARBA00023136"/>
    </source>
</evidence>
<evidence type="ECO:0000256" key="5">
    <source>
        <dbReference type="SAM" id="Phobius"/>
    </source>
</evidence>
<keyword evidence="3 5" id="KW-1133">Transmembrane helix</keyword>
<evidence type="ECO:0000313" key="6">
    <source>
        <dbReference type="EMBL" id="JAG85815.1"/>
    </source>
</evidence>
<reference evidence="6" key="1">
    <citation type="submission" date="2015-02" db="EMBL/GenBank/DDBJ databases">
        <title>A transcriptome of Wollemia nobilis - a relic of Gondwana.</title>
        <authorList>
            <person name="Chia J.Y."/>
            <person name="Leong Y.S."/>
            <person name="Abdul Karim S."/>
            <person name="Wan Azmi N."/>
            <person name="Hercus R."/>
            <person name="Croft L."/>
        </authorList>
    </citation>
    <scope>NUCLEOTIDE SEQUENCE</scope>
    <source>
        <strain evidence="6">MaeBrown</strain>
        <tissue evidence="6">Leaf</tissue>
    </source>
</reference>
<dbReference type="GO" id="GO:0016020">
    <property type="term" value="C:membrane"/>
    <property type="evidence" value="ECO:0007669"/>
    <property type="project" value="UniProtKB-SubCell"/>
</dbReference>
<dbReference type="Pfam" id="PF00335">
    <property type="entry name" value="Tetraspanin"/>
    <property type="match status" value="1"/>
</dbReference>
<organism evidence="6">
    <name type="scientific">Wollemia nobilis</name>
    <dbReference type="NCBI Taxonomy" id="56998"/>
    <lineage>
        <taxon>Eukaryota</taxon>
        <taxon>Viridiplantae</taxon>
        <taxon>Streptophyta</taxon>
        <taxon>Embryophyta</taxon>
        <taxon>Tracheophyta</taxon>
        <taxon>Spermatophyta</taxon>
        <taxon>Pinopsida</taxon>
        <taxon>Pinidae</taxon>
        <taxon>Conifers II</taxon>
        <taxon>Araucariales</taxon>
        <taxon>Araucariaceae</taxon>
        <taxon>Wollemia</taxon>
    </lineage>
</organism>
<comment type="subcellular location">
    <subcellularLocation>
        <location evidence="1">Membrane</location>
        <topology evidence="1">Multi-pass membrane protein</topology>
    </subcellularLocation>
</comment>
<evidence type="ECO:0000256" key="1">
    <source>
        <dbReference type="ARBA" id="ARBA00004141"/>
    </source>
</evidence>
<keyword evidence="4 5" id="KW-0472">Membrane</keyword>
<protein>
    <submittedName>
        <fullName evidence="6">TSA: Wollemia nobilis Ref_Wollemi_Transcript_22495_920 transcribed RNA sequence</fullName>
    </submittedName>
</protein>
<dbReference type="AlphaFoldDB" id="A0A0C9QMD3"/>
<feature type="transmembrane region" description="Helical" evidence="5">
    <location>
        <begin position="15"/>
        <end position="35"/>
    </location>
</feature>
<proteinExistence type="predicted"/>
<dbReference type="InterPro" id="IPR018499">
    <property type="entry name" value="Tetraspanin/Peripherin"/>
</dbReference>
<feature type="transmembrane region" description="Helical" evidence="5">
    <location>
        <begin position="58"/>
        <end position="79"/>
    </location>
</feature>
<dbReference type="EMBL" id="GCHU01022334">
    <property type="protein sequence ID" value="JAG85815.1"/>
    <property type="molecule type" value="Transcribed_RNA"/>
</dbReference>